<dbReference type="Gene3D" id="1.10.10.10">
    <property type="entry name" value="Winged helix-like DNA-binding domain superfamily/Winged helix DNA-binding domain"/>
    <property type="match status" value="1"/>
</dbReference>
<dbReference type="InterPro" id="IPR005119">
    <property type="entry name" value="LysR_subst-bd"/>
</dbReference>
<sequence>MDLDIHHLRMVCTMAEAGSVTQAAARMGMSQPAMSNQLRRVEEMVGGELFVRSRSGLEPTPLGDQVISRARTVLSELDALFGDLHGTSGAQGVLGLGSVHLACVASIVAQVAAALPDREIALRIESSSALLADALARGHLDAALLGFMEGFDMPLTAPVVSRTLVPRYPIYVALTASHRLAGQKEIRLAELQDEYWIGPPGADDGSLASLRAACRAAGFEPSMRYEAPSGAANPLVAAGHGVRLVDPSWPAHPGTVVLPLTGEPQIAKLLVAWRRDRLADEQAAALYRGLATAFGEHVDNHPAFGTWWRAHPEVHPFL</sequence>
<keyword evidence="7" id="KW-1185">Reference proteome</keyword>
<dbReference type="RefSeq" id="WP_132197977.1">
    <property type="nucleotide sequence ID" value="NZ_SMKY01000055.1"/>
</dbReference>
<comment type="similarity">
    <text evidence="1">Belongs to the LysR transcriptional regulatory family.</text>
</comment>
<accession>A0A4R5BEP7</accession>
<feature type="domain" description="HTH lysR-type" evidence="5">
    <location>
        <begin position="3"/>
        <end position="60"/>
    </location>
</feature>
<reference evidence="6 7" key="1">
    <citation type="submission" date="2019-03" db="EMBL/GenBank/DDBJ databases">
        <title>Draft genome sequences of novel Actinobacteria.</title>
        <authorList>
            <person name="Sahin N."/>
            <person name="Ay H."/>
            <person name="Saygin H."/>
        </authorList>
    </citation>
    <scope>NUCLEOTIDE SEQUENCE [LARGE SCALE GENOMIC DNA]</scope>
    <source>
        <strain evidence="6 7">DSM 45941</strain>
    </source>
</reference>
<evidence type="ECO:0000313" key="6">
    <source>
        <dbReference type="EMBL" id="TDD83310.1"/>
    </source>
</evidence>
<evidence type="ECO:0000313" key="7">
    <source>
        <dbReference type="Proteomes" id="UP000295578"/>
    </source>
</evidence>
<comment type="caution">
    <text evidence="6">The sequence shown here is derived from an EMBL/GenBank/DDBJ whole genome shotgun (WGS) entry which is preliminary data.</text>
</comment>
<evidence type="ECO:0000256" key="4">
    <source>
        <dbReference type="ARBA" id="ARBA00023163"/>
    </source>
</evidence>
<keyword evidence="3" id="KW-0238">DNA-binding</keyword>
<protein>
    <submittedName>
        <fullName evidence="6">LysR family transcriptional regulator</fullName>
    </submittedName>
</protein>
<gene>
    <name evidence="6" type="ORF">E1293_14880</name>
</gene>
<dbReference type="GO" id="GO:0032993">
    <property type="term" value="C:protein-DNA complex"/>
    <property type="evidence" value="ECO:0007669"/>
    <property type="project" value="TreeGrafter"/>
</dbReference>
<dbReference type="InterPro" id="IPR036388">
    <property type="entry name" value="WH-like_DNA-bd_sf"/>
</dbReference>
<evidence type="ECO:0000256" key="3">
    <source>
        <dbReference type="ARBA" id="ARBA00023125"/>
    </source>
</evidence>
<dbReference type="OrthoDB" id="3171102at2"/>
<dbReference type="InterPro" id="IPR036390">
    <property type="entry name" value="WH_DNA-bd_sf"/>
</dbReference>
<name>A0A4R5BEP7_9ACTN</name>
<dbReference type="PANTHER" id="PTHR30346">
    <property type="entry name" value="TRANSCRIPTIONAL DUAL REGULATOR HCAR-RELATED"/>
    <property type="match status" value="1"/>
</dbReference>
<dbReference type="Proteomes" id="UP000295578">
    <property type="component" value="Unassembled WGS sequence"/>
</dbReference>
<dbReference type="AlphaFoldDB" id="A0A4R5BEP7"/>
<dbReference type="PANTHER" id="PTHR30346:SF30">
    <property type="entry name" value="SMALL NEUTRAL PROTEASE REGULATORY PROTEIN"/>
    <property type="match status" value="1"/>
</dbReference>
<dbReference type="Pfam" id="PF03466">
    <property type="entry name" value="LysR_substrate"/>
    <property type="match status" value="1"/>
</dbReference>
<dbReference type="Pfam" id="PF00126">
    <property type="entry name" value="HTH_1"/>
    <property type="match status" value="1"/>
</dbReference>
<evidence type="ECO:0000259" key="5">
    <source>
        <dbReference type="PROSITE" id="PS50931"/>
    </source>
</evidence>
<evidence type="ECO:0000256" key="2">
    <source>
        <dbReference type="ARBA" id="ARBA00023015"/>
    </source>
</evidence>
<dbReference type="CDD" id="cd08414">
    <property type="entry name" value="PBP2_LTTR_aromatics_like"/>
    <property type="match status" value="1"/>
</dbReference>
<organism evidence="6 7">
    <name type="scientific">Actinomadura darangshiensis</name>
    <dbReference type="NCBI Taxonomy" id="705336"/>
    <lineage>
        <taxon>Bacteria</taxon>
        <taxon>Bacillati</taxon>
        <taxon>Actinomycetota</taxon>
        <taxon>Actinomycetes</taxon>
        <taxon>Streptosporangiales</taxon>
        <taxon>Thermomonosporaceae</taxon>
        <taxon>Actinomadura</taxon>
    </lineage>
</organism>
<dbReference type="Gene3D" id="3.40.190.10">
    <property type="entry name" value="Periplasmic binding protein-like II"/>
    <property type="match status" value="2"/>
</dbReference>
<dbReference type="GO" id="GO:0003700">
    <property type="term" value="F:DNA-binding transcription factor activity"/>
    <property type="evidence" value="ECO:0007669"/>
    <property type="project" value="InterPro"/>
</dbReference>
<dbReference type="PROSITE" id="PS50931">
    <property type="entry name" value="HTH_LYSR"/>
    <property type="match status" value="1"/>
</dbReference>
<proteinExistence type="inferred from homology"/>
<dbReference type="InterPro" id="IPR000847">
    <property type="entry name" value="LysR_HTH_N"/>
</dbReference>
<dbReference type="SUPFAM" id="SSF46785">
    <property type="entry name" value="Winged helix' DNA-binding domain"/>
    <property type="match status" value="1"/>
</dbReference>
<keyword evidence="2" id="KW-0805">Transcription regulation</keyword>
<dbReference type="SUPFAM" id="SSF53850">
    <property type="entry name" value="Periplasmic binding protein-like II"/>
    <property type="match status" value="1"/>
</dbReference>
<evidence type="ECO:0000256" key="1">
    <source>
        <dbReference type="ARBA" id="ARBA00009437"/>
    </source>
</evidence>
<dbReference type="GO" id="GO:0003677">
    <property type="term" value="F:DNA binding"/>
    <property type="evidence" value="ECO:0007669"/>
    <property type="project" value="UniProtKB-KW"/>
</dbReference>
<dbReference type="EMBL" id="SMKY01000055">
    <property type="protein sequence ID" value="TDD83310.1"/>
    <property type="molecule type" value="Genomic_DNA"/>
</dbReference>
<keyword evidence="4" id="KW-0804">Transcription</keyword>
<dbReference type="PRINTS" id="PR00039">
    <property type="entry name" value="HTHLYSR"/>
</dbReference>